<dbReference type="STRING" id="663321.REG_0485"/>
<evidence type="ECO:0000256" key="1">
    <source>
        <dbReference type="HAMAP-Rule" id="MF_02088"/>
    </source>
</evidence>
<dbReference type="GO" id="GO:0005886">
    <property type="term" value="C:plasma membrane"/>
    <property type="evidence" value="ECO:0007669"/>
    <property type="project" value="UniProtKB-SubCell"/>
</dbReference>
<accession>E0WRA1</accession>
<evidence type="ECO:0000313" key="3">
    <source>
        <dbReference type="Proteomes" id="UP000005726"/>
    </source>
</evidence>
<comment type="subcellular location">
    <subcellularLocation>
        <location evidence="1">Cell inner membrane</location>
        <topology evidence="1">Multi-pass membrane protein</topology>
    </subcellularLocation>
</comment>
<feature type="transmembrane region" description="Helical" evidence="1">
    <location>
        <begin position="138"/>
        <end position="161"/>
    </location>
</feature>
<keyword evidence="1" id="KW-0812">Transmembrane</keyword>
<dbReference type="PANTHER" id="PTHR34300">
    <property type="entry name" value="QUEUOSINE PRECURSOR TRANSPORTER-RELATED"/>
    <property type="match status" value="1"/>
</dbReference>
<feature type="transmembrane region" description="Helical" evidence="1">
    <location>
        <begin position="71"/>
        <end position="93"/>
    </location>
</feature>
<dbReference type="HAMAP" id="MF_02088">
    <property type="entry name" value="Q_prec_transport"/>
    <property type="match status" value="1"/>
</dbReference>
<keyword evidence="3" id="KW-1185">Reference proteome</keyword>
<dbReference type="NCBIfam" id="TIGR00697">
    <property type="entry name" value="queuosine precursor transporter"/>
    <property type="match status" value="1"/>
</dbReference>
<keyword evidence="1" id="KW-0813">Transport</keyword>
<dbReference type="eggNOG" id="COG1738">
    <property type="taxonomic scope" value="Bacteria"/>
</dbReference>
<feature type="transmembrane region" description="Helical" evidence="1">
    <location>
        <begin position="173"/>
        <end position="197"/>
    </location>
</feature>
<dbReference type="PANTHER" id="PTHR34300:SF1">
    <property type="entry name" value="QUEUOSINE PRECURSOR TRANSPORTER"/>
    <property type="match status" value="1"/>
</dbReference>
<keyword evidence="1" id="KW-1003">Cell membrane</keyword>
<dbReference type="NCBIfam" id="NF008406">
    <property type="entry name" value="PRK11212.1"/>
    <property type="match status" value="1"/>
</dbReference>
<feature type="transmembrane region" description="Helical" evidence="1">
    <location>
        <begin position="105"/>
        <end position="126"/>
    </location>
</feature>
<gene>
    <name evidence="2" type="ORF">REG_0485</name>
</gene>
<proteinExistence type="inferred from homology"/>
<feature type="transmembrane region" description="Helical" evidence="1">
    <location>
        <begin position="12"/>
        <end position="34"/>
    </location>
</feature>
<organism evidence="2 3">
    <name type="scientific">Candidatus Regiella insecticola LSR1</name>
    <dbReference type="NCBI Taxonomy" id="663321"/>
    <lineage>
        <taxon>Bacteria</taxon>
        <taxon>Pseudomonadati</taxon>
        <taxon>Pseudomonadota</taxon>
        <taxon>Gammaproteobacteria</taxon>
        <taxon>Enterobacterales</taxon>
        <taxon>Enterobacteriaceae</taxon>
        <taxon>aphid secondary symbionts</taxon>
        <taxon>Candidatus Regiella</taxon>
    </lineage>
</organism>
<dbReference type="Proteomes" id="UP000005726">
    <property type="component" value="Unassembled WGS sequence"/>
</dbReference>
<dbReference type="InterPro" id="IPR003744">
    <property type="entry name" value="YhhQ"/>
</dbReference>
<feature type="transmembrane region" description="Helical" evidence="1">
    <location>
        <begin position="46"/>
        <end position="65"/>
    </location>
</feature>
<evidence type="ECO:0000313" key="2">
    <source>
        <dbReference type="EMBL" id="EFL92661.1"/>
    </source>
</evidence>
<keyword evidence="1" id="KW-0997">Cell inner membrane</keyword>
<dbReference type="EMBL" id="GL379589">
    <property type="protein sequence ID" value="EFL92661.1"/>
    <property type="molecule type" value="Genomic_DNA"/>
</dbReference>
<dbReference type="HOGENOM" id="CLU_090905_0_0_6"/>
<dbReference type="GO" id="GO:0022857">
    <property type="term" value="F:transmembrane transporter activity"/>
    <property type="evidence" value="ECO:0007669"/>
    <property type="project" value="UniProtKB-UniRule"/>
</dbReference>
<reference evidence="2" key="1">
    <citation type="journal article" date="2009" name="Environ. Microbiol.">
        <title>Dynamics of genome evolution in facultative symbionts of aphids.</title>
        <authorList>
            <person name="Degnan P.H."/>
            <person name="Leonardo T.E."/>
            <person name="Cass B.N."/>
            <person name="Hurwitz B."/>
            <person name="Stern D."/>
            <person name="Gibbs R.A."/>
            <person name="Richards S."/>
            <person name="Moran N.A."/>
        </authorList>
    </citation>
    <scope>NUCLEOTIDE SEQUENCE [LARGE SCALE GENOMIC DNA]</scope>
    <source>
        <strain evidence="2">LSR1</strain>
    </source>
</reference>
<dbReference type="AlphaFoldDB" id="E0WRA1"/>
<keyword evidence="1" id="KW-0472">Membrane</keyword>
<comment type="similarity">
    <text evidence="1">Belongs to the vitamin uptake transporter (VUT/ECF) (TC 2.A.88) family. Q precursor transporter subfamily.</text>
</comment>
<feature type="transmembrane region" description="Helical" evidence="1">
    <location>
        <begin position="217"/>
        <end position="240"/>
    </location>
</feature>
<name>E0WRA1_9ENTR</name>
<sequence length="268" mass="30621">MTGSGQRIPETLMVMSGLAKGALIFVLCIIKAHYMYSLTYQQQMSALLWLVLFHIVIITSSNYLVRLPLSIFGFHTTWGAFTFPFIFLATDLTVRIFGARLARKIILLAMLPALLISYMLAVLFYQGNWQGLSALNNFNLIAARIAIASFMAYILGQFLDVQVFNRLRQYRTWWIAPTAAMFFGNISDTFTFFFIAFYKSSDLFMATHWIEIALVDYSFKLFVCLLFFLPIYGAMLTVLLKYFSGQTDHQLSLAASRAHLSIFSRTKL</sequence>
<keyword evidence="1" id="KW-1133">Transmembrane helix</keyword>
<dbReference type="Pfam" id="PF02592">
    <property type="entry name" value="Vut_1"/>
    <property type="match status" value="1"/>
</dbReference>
<comment type="function">
    <text evidence="1">Involved in the import of queuosine (Q) precursors, required for Q precursor salvage.</text>
</comment>
<protein>
    <recommendedName>
        <fullName evidence="1">Probable queuosine precursor transporter</fullName>
        <shortName evidence="1">Q precursor transporter</shortName>
    </recommendedName>
</protein>